<dbReference type="InterPro" id="IPR036388">
    <property type="entry name" value="WH-like_DNA-bd_sf"/>
</dbReference>
<reference evidence="3 4" key="1">
    <citation type="submission" date="2016-01" db="EMBL/GenBank/DDBJ databases">
        <title>Complete genome sequence of a soil Actinobacterium, Isoptericola dokdonensis DS-3.</title>
        <authorList>
            <person name="Kwon S.-K."/>
            <person name="Kim J.F."/>
        </authorList>
    </citation>
    <scope>NUCLEOTIDE SEQUENCE [LARGE SCALE GENOMIC DNA]</scope>
    <source>
        <strain evidence="3 4">DS-3</strain>
    </source>
</reference>
<evidence type="ECO:0000259" key="1">
    <source>
        <dbReference type="PROSITE" id="PS50112"/>
    </source>
</evidence>
<dbReference type="SMART" id="SM01012">
    <property type="entry name" value="ANTAR"/>
    <property type="match status" value="1"/>
</dbReference>
<evidence type="ECO:0000313" key="3">
    <source>
        <dbReference type="EMBL" id="ANC29900.1"/>
    </source>
</evidence>
<feature type="domain" description="PAS" evidence="1">
    <location>
        <begin position="36"/>
        <end position="81"/>
    </location>
</feature>
<dbReference type="InterPro" id="IPR005561">
    <property type="entry name" value="ANTAR"/>
</dbReference>
<sequence>MTTTPEISLLGRALVRGDVAATGAYRVDVATQRWWWSDETYRIHGFEPGEVVPTTELVLAHKHPQDRDRVRDQLGGIAGSGLEPFGSLHRIVDARGAERLVCMVGEPRSGEHGPEVHGTVADLTGPVARHAARRADVEIEAAARSRRDIEQAKAVLALVLDLDDDEAFALLRQHSNHANVAVRELALRVLRYAHAAQRQGRLDASALLAQLAGTVGSPDDAATAR</sequence>
<dbReference type="InterPro" id="IPR000014">
    <property type="entry name" value="PAS"/>
</dbReference>
<dbReference type="SUPFAM" id="SSF55785">
    <property type="entry name" value="PYP-like sensor domain (PAS domain)"/>
    <property type="match status" value="1"/>
</dbReference>
<feature type="domain" description="ANTAR" evidence="2">
    <location>
        <begin position="129"/>
        <end position="190"/>
    </location>
</feature>
<dbReference type="GO" id="GO:0003723">
    <property type="term" value="F:RNA binding"/>
    <property type="evidence" value="ECO:0007669"/>
    <property type="project" value="InterPro"/>
</dbReference>
<dbReference type="Proteomes" id="UP000076794">
    <property type="component" value="Chromosome"/>
</dbReference>
<proteinExistence type="predicted"/>
<dbReference type="STRING" id="1300344.I598_0312"/>
<accession>A0A161IIK0</accession>
<dbReference type="AlphaFoldDB" id="A0A161IIK0"/>
<dbReference type="PROSITE" id="PS50921">
    <property type="entry name" value="ANTAR"/>
    <property type="match status" value="1"/>
</dbReference>
<gene>
    <name evidence="3" type="ORF">I598_0312</name>
</gene>
<dbReference type="Gene3D" id="1.10.10.10">
    <property type="entry name" value="Winged helix-like DNA-binding domain superfamily/Winged helix DNA-binding domain"/>
    <property type="match status" value="1"/>
</dbReference>
<dbReference type="Pfam" id="PF03861">
    <property type="entry name" value="ANTAR"/>
    <property type="match status" value="1"/>
</dbReference>
<dbReference type="KEGG" id="ido:I598_0312"/>
<dbReference type="OrthoDB" id="3787288at2"/>
<organism evidence="3 4">
    <name type="scientific">Isoptericola dokdonensis DS-3</name>
    <dbReference type="NCBI Taxonomy" id="1300344"/>
    <lineage>
        <taxon>Bacteria</taxon>
        <taxon>Bacillati</taxon>
        <taxon>Actinomycetota</taxon>
        <taxon>Actinomycetes</taxon>
        <taxon>Micrococcales</taxon>
        <taxon>Promicromonosporaceae</taxon>
        <taxon>Isoptericola</taxon>
    </lineage>
</organism>
<evidence type="ECO:0000259" key="2">
    <source>
        <dbReference type="PROSITE" id="PS50921"/>
    </source>
</evidence>
<protein>
    <submittedName>
        <fullName evidence="3">ANTAR domain protein</fullName>
    </submittedName>
</protein>
<dbReference type="EMBL" id="CP014209">
    <property type="protein sequence ID" value="ANC29900.1"/>
    <property type="molecule type" value="Genomic_DNA"/>
</dbReference>
<dbReference type="Pfam" id="PF08447">
    <property type="entry name" value="PAS_3"/>
    <property type="match status" value="1"/>
</dbReference>
<dbReference type="PROSITE" id="PS50112">
    <property type="entry name" value="PAS"/>
    <property type="match status" value="1"/>
</dbReference>
<keyword evidence="4" id="KW-1185">Reference proteome</keyword>
<dbReference type="InterPro" id="IPR013655">
    <property type="entry name" value="PAS_fold_3"/>
</dbReference>
<evidence type="ECO:0000313" key="4">
    <source>
        <dbReference type="Proteomes" id="UP000076794"/>
    </source>
</evidence>
<dbReference type="PATRIC" id="fig|1300344.3.peg.310"/>
<name>A0A161IIK0_9MICO</name>
<dbReference type="Gene3D" id="3.30.450.20">
    <property type="entry name" value="PAS domain"/>
    <property type="match status" value="1"/>
</dbReference>
<dbReference type="RefSeq" id="WP_068200679.1">
    <property type="nucleotide sequence ID" value="NZ_CP014209.1"/>
</dbReference>
<dbReference type="InterPro" id="IPR035965">
    <property type="entry name" value="PAS-like_dom_sf"/>
</dbReference>